<dbReference type="OrthoDB" id="3509362at2759"/>
<evidence type="ECO:0000313" key="6">
    <source>
        <dbReference type="Proteomes" id="UP000011777"/>
    </source>
</evidence>
<comment type="similarity">
    <text evidence="3">Belongs to the YIM1 family.</text>
</comment>
<evidence type="ECO:0000313" key="5">
    <source>
        <dbReference type="EMBL" id="EMG51046.1"/>
    </source>
</evidence>
<dbReference type="SMART" id="SM00829">
    <property type="entry name" value="PKS_ER"/>
    <property type="match status" value="1"/>
</dbReference>
<dbReference type="GO" id="GO:0016491">
    <property type="term" value="F:oxidoreductase activity"/>
    <property type="evidence" value="ECO:0007669"/>
    <property type="project" value="InterPro"/>
</dbReference>
<dbReference type="InterPro" id="IPR036291">
    <property type="entry name" value="NAD(P)-bd_dom_sf"/>
</dbReference>
<dbReference type="PANTHER" id="PTHR11695">
    <property type="entry name" value="ALCOHOL DEHYDROGENASE RELATED"/>
    <property type="match status" value="1"/>
</dbReference>
<sequence>MTFTTSDLTFKAYAYKNASTPIELTDETITLVQDPQNPSTYIPPPGKVLVKINYTSLNPVDVKLYHVATGPLFRQNKGFGRDFSGEVIAIGNETKSTLKVGDFVQGIYTKTFEKGTASQYLLVDPNEIEIATKPENLTLIEAASWPTVFGTAFLISKKIQYKNKKVLILGGGTSVGRYLVQIAKQEGAKEVAVTCSTRTQETLKELGADTVIDYTKHKNLVIPVLESVKATGKFDYILDTYGGNALFPEIDNILVRNGFYTTITGDYPGSDFSSLMWCVAASIYRTVSSKLGFSSFTYEFFMFKDFDNEIEQAKKYLSSGKIKIFIDSVYPFDQLDQAIEKLESGKTSGKVVVEVAKE</sequence>
<evidence type="ECO:0000256" key="2">
    <source>
        <dbReference type="ARBA" id="ARBA00022677"/>
    </source>
</evidence>
<dbReference type="InterPro" id="IPR050700">
    <property type="entry name" value="YIM1/Zinc_Alcohol_DH_Fams"/>
</dbReference>
<organism evidence="5 6">
    <name type="scientific">Candida maltosa (strain Xu316)</name>
    <name type="common">Yeast</name>
    <dbReference type="NCBI Taxonomy" id="1245528"/>
    <lineage>
        <taxon>Eukaryota</taxon>
        <taxon>Fungi</taxon>
        <taxon>Dikarya</taxon>
        <taxon>Ascomycota</taxon>
        <taxon>Saccharomycotina</taxon>
        <taxon>Pichiomycetes</taxon>
        <taxon>Debaryomycetaceae</taxon>
        <taxon>Candida/Lodderomyces clade</taxon>
        <taxon>Candida</taxon>
    </lineage>
</organism>
<dbReference type="SUPFAM" id="SSF50129">
    <property type="entry name" value="GroES-like"/>
    <property type="match status" value="1"/>
</dbReference>
<evidence type="ECO:0000256" key="3">
    <source>
        <dbReference type="ARBA" id="ARBA00038249"/>
    </source>
</evidence>
<protein>
    <recommendedName>
        <fullName evidence="4">Enoyl reductase (ER) domain-containing protein</fullName>
    </recommendedName>
</protein>
<dbReference type="CDD" id="cd08247">
    <property type="entry name" value="AST1_like"/>
    <property type="match status" value="1"/>
</dbReference>
<dbReference type="Pfam" id="PF08240">
    <property type="entry name" value="ADH_N"/>
    <property type="match status" value="1"/>
</dbReference>
<dbReference type="Gene3D" id="3.40.50.720">
    <property type="entry name" value="NAD(P)-binding Rossmann-like Domain"/>
    <property type="match status" value="1"/>
</dbReference>
<dbReference type="EMBL" id="AOGT01000023">
    <property type="protein sequence ID" value="EMG51046.1"/>
    <property type="molecule type" value="Genomic_DNA"/>
</dbReference>
<keyword evidence="2" id="KW-0551">Lipid droplet</keyword>
<name>M3IWK3_CANMX</name>
<dbReference type="Gene3D" id="3.90.180.10">
    <property type="entry name" value="Medium-chain alcohol dehydrogenases, catalytic domain"/>
    <property type="match status" value="1"/>
</dbReference>
<dbReference type="InterPro" id="IPR020843">
    <property type="entry name" value="ER"/>
</dbReference>
<dbReference type="PANTHER" id="PTHR11695:SF294">
    <property type="entry name" value="RETICULON-4-INTERACTING PROTEIN 1, MITOCHONDRIAL"/>
    <property type="match status" value="1"/>
</dbReference>
<dbReference type="Pfam" id="PF13602">
    <property type="entry name" value="ADH_zinc_N_2"/>
    <property type="match status" value="1"/>
</dbReference>
<dbReference type="InterPro" id="IPR013154">
    <property type="entry name" value="ADH-like_N"/>
</dbReference>
<feature type="domain" description="Enoyl reductase (ER)" evidence="4">
    <location>
        <begin position="25"/>
        <end position="353"/>
    </location>
</feature>
<evidence type="ECO:0000259" key="4">
    <source>
        <dbReference type="SMART" id="SM00829"/>
    </source>
</evidence>
<reference evidence="5 6" key="1">
    <citation type="submission" date="2013-02" db="EMBL/GenBank/DDBJ databases">
        <title>Genome sequence of Candida maltosa Xu316, a potential industrial strain for xylitol and ethanol production.</title>
        <authorList>
            <person name="Yu J."/>
            <person name="Wang Q."/>
            <person name="Geng X."/>
            <person name="Bao W."/>
            <person name="He P."/>
            <person name="Cai J."/>
        </authorList>
    </citation>
    <scope>NUCLEOTIDE SEQUENCE [LARGE SCALE GENOMIC DNA]</scope>
    <source>
        <strain evidence="6">Xu316</strain>
    </source>
</reference>
<dbReference type="InterPro" id="IPR011032">
    <property type="entry name" value="GroES-like_sf"/>
</dbReference>
<comment type="subcellular location">
    <subcellularLocation>
        <location evidence="1">Lipid droplet</location>
    </subcellularLocation>
</comment>
<dbReference type="GO" id="GO:0005811">
    <property type="term" value="C:lipid droplet"/>
    <property type="evidence" value="ECO:0007669"/>
    <property type="project" value="UniProtKB-SubCell"/>
</dbReference>
<dbReference type="AlphaFoldDB" id="M3IWK3"/>
<proteinExistence type="inferred from homology"/>
<dbReference type="SUPFAM" id="SSF51735">
    <property type="entry name" value="NAD(P)-binding Rossmann-fold domains"/>
    <property type="match status" value="1"/>
</dbReference>
<dbReference type="HOGENOM" id="CLU_026673_3_3_1"/>
<dbReference type="Proteomes" id="UP000011777">
    <property type="component" value="Unassembled WGS sequence"/>
</dbReference>
<keyword evidence="6" id="KW-1185">Reference proteome</keyword>
<dbReference type="STRING" id="1245528.M3IWK3"/>
<comment type="caution">
    <text evidence="5">The sequence shown here is derived from an EMBL/GenBank/DDBJ whole genome shotgun (WGS) entry which is preliminary data.</text>
</comment>
<gene>
    <name evidence="5" type="ORF">G210_3839</name>
</gene>
<accession>M3IWK3</accession>
<dbReference type="eggNOG" id="KOG1198">
    <property type="taxonomic scope" value="Eukaryota"/>
</dbReference>
<dbReference type="GO" id="GO:0005739">
    <property type="term" value="C:mitochondrion"/>
    <property type="evidence" value="ECO:0007669"/>
    <property type="project" value="TreeGrafter"/>
</dbReference>
<evidence type="ECO:0000256" key="1">
    <source>
        <dbReference type="ARBA" id="ARBA00004502"/>
    </source>
</evidence>
<dbReference type="OMA" id="GPLTYFT"/>